<dbReference type="InterPro" id="IPR009057">
    <property type="entry name" value="Homeodomain-like_sf"/>
</dbReference>
<feature type="compositionally biased region" description="Polar residues" evidence="1">
    <location>
        <begin position="201"/>
        <end position="212"/>
    </location>
</feature>
<dbReference type="CDD" id="cd11660">
    <property type="entry name" value="SANT_TRF"/>
    <property type="match status" value="1"/>
</dbReference>
<feature type="compositionally biased region" description="Polar residues" evidence="1">
    <location>
        <begin position="482"/>
        <end position="496"/>
    </location>
</feature>
<evidence type="ECO:0000313" key="4">
    <source>
        <dbReference type="Proteomes" id="UP000324705"/>
    </source>
</evidence>
<feature type="compositionally biased region" description="Polar residues" evidence="1">
    <location>
        <begin position="111"/>
        <end position="120"/>
    </location>
</feature>
<dbReference type="PROSITE" id="PS50090">
    <property type="entry name" value="MYB_LIKE"/>
    <property type="match status" value="1"/>
</dbReference>
<dbReference type="SUPFAM" id="SSF46689">
    <property type="entry name" value="Homeodomain-like"/>
    <property type="match status" value="1"/>
</dbReference>
<feature type="domain" description="Myb-like" evidence="2">
    <location>
        <begin position="549"/>
        <end position="601"/>
    </location>
</feature>
<feature type="compositionally biased region" description="Basic and acidic residues" evidence="1">
    <location>
        <begin position="41"/>
        <end position="52"/>
    </location>
</feature>
<feature type="region of interest" description="Disordered" evidence="1">
    <location>
        <begin position="750"/>
        <end position="789"/>
    </location>
</feature>
<proteinExistence type="predicted"/>
<dbReference type="InterPro" id="IPR001005">
    <property type="entry name" value="SANT/Myb"/>
</dbReference>
<dbReference type="Gramene" id="TRITD6Bv1G219590.1">
    <property type="protein sequence ID" value="TRITD6Bv1G219590.1"/>
    <property type="gene ID" value="TRITD6Bv1G219590"/>
</dbReference>
<feature type="region of interest" description="Disordered" evidence="1">
    <location>
        <begin position="685"/>
        <end position="728"/>
    </location>
</feature>
<feature type="compositionally biased region" description="Low complexity" evidence="1">
    <location>
        <begin position="760"/>
        <end position="769"/>
    </location>
</feature>
<name>A0A9R0YY69_TRITD</name>
<gene>
    <name evidence="3" type="ORF">TRITD_6Bv1G219590</name>
</gene>
<accession>A0A9R0YY69</accession>
<evidence type="ECO:0000313" key="3">
    <source>
        <dbReference type="EMBL" id="VAI63085.1"/>
    </source>
</evidence>
<evidence type="ECO:0000256" key="1">
    <source>
        <dbReference type="SAM" id="MobiDB-lite"/>
    </source>
</evidence>
<dbReference type="Proteomes" id="UP000324705">
    <property type="component" value="Chromosome 6B"/>
</dbReference>
<sequence>MSTKITVTYKRKRGTSRAQQADDATPEPPPVSSSGVAGSEATKDQADADARSSRVLPRFNKSANITRTHKRKGGTSLAQTTDRATSELPTISSGGLAYSEALEDGTDNDNDMFNGSNLQQDACKPKQESAIEETAKLCAHASKKEQKEIPLCEPLPRTKRPGICSLPVAEVWNDKLHCTNDVVNPIPASSSVWDLRHANGTTNQAKDSNNSAHAAINSHEGPEDTSRRNQCKNRFSPQLTFRRRVKRKINLDKPAERNYTNDNGKEYSTLACNPQSLPINATPLLKVTDADILDTADKVAKEGTSTGLSVSAQRFLDEKSSHMRKSTVQHTVSTRHIEDARAEDWSKTLGRVVEAAEAVEMKKLHDDPPESQGSTKHIPIIVLDYDNDERARGKLPENSKVVQEENKSRFNLGKINLNPVELPQERLLGLDDSSFQRLPDQDHFVTGQKQVSQPIERLFFTKEKDVVHGKEQHQEGTPALHTLNSNLYGPTPSRKSGSSKEPKSMPSELKFRIMDNAPESSLERRLDSFQYSGKSSGIDLLTERISTYSYKRHQVPWSEEELDFLWIGVRRYGTSNWNAMLRDTRLRFSSSRMSEDLSEQWGKEQKKLLLLDLQSIRTSALGSERTHHIAEGYAGSSKSPFLAAQSDLPLGEVHLQNAHALDRGQHYLSSLGRFNLHEINNVPRNLSLGGFPGVSSSQGRTGSRRRKTTKLQKSNGCQELPERTSSQLLPINQQPINSLPKWLTKGVDTGKSWLNPAMRSSASQASGQSTADPLKDDTDASSEETVSVS</sequence>
<feature type="compositionally biased region" description="Acidic residues" evidence="1">
    <location>
        <begin position="101"/>
        <end position="110"/>
    </location>
</feature>
<keyword evidence="4" id="KW-1185">Reference proteome</keyword>
<organism evidence="3 4">
    <name type="scientific">Triticum turgidum subsp. durum</name>
    <name type="common">Durum wheat</name>
    <name type="synonym">Triticum durum</name>
    <dbReference type="NCBI Taxonomy" id="4567"/>
    <lineage>
        <taxon>Eukaryota</taxon>
        <taxon>Viridiplantae</taxon>
        <taxon>Streptophyta</taxon>
        <taxon>Embryophyta</taxon>
        <taxon>Tracheophyta</taxon>
        <taxon>Spermatophyta</taxon>
        <taxon>Magnoliopsida</taxon>
        <taxon>Liliopsida</taxon>
        <taxon>Poales</taxon>
        <taxon>Poaceae</taxon>
        <taxon>BOP clade</taxon>
        <taxon>Pooideae</taxon>
        <taxon>Triticodae</taxon>
        <taxon>Triticeae</taxon>
        <taxon>Triticinae</taxon>
        <taxon>Triticum</taxon>
    </lineage>
</organism>
<dbReference type="EMBL" id="LT934122">
    <property type="protein sequence ID" value="VAI63085.1"/>
    <property type="molecule type" value="Genomic_DNA"/>
</dbReference>
<dbReference type="AlphaFoldDB" id="A0A9R0YY69"/>
<feature type="compositionally biased region" description="Polar residues" evidence="1">
    <location>
        <begin position="711"/>
        <end position="728"/>
    </location>
</feature>
<feature type="region of interest" description="Disordered" evidence="1">
    <location>
        <begin position="201"/>
        <end position="237"/>
    </location>
</feature>
<feature type="region of interest" description="Disordered" evidence="1">
    <location>
        <begin position="468"/>
        <end position="508"/>
    </location>
</feature>
<feature type="region of interest" description="Disordered" evidence="1">
    <location>
        <begin position="244"/>
        <end position="263"/>
    </location>
</feature>
<feature type="region of interest" description="Disordered" evidence="1">
    <location>
        <begin position="1"/>
        <end position="127"/>
    </location>
</feature>
<protein>
    <recommendedName>
        <fullName evidence="2">Myb-like domain-containing protein</fullName>
    </recommendedName>
</protein>
<dbReference type="Gene3D" id="1.10.10.60">
    <property type="entry name" value="Homeodomain-like"/>
    <property type="match status" value="1"/>
</dbReference>
<feature type="compositionally biased region" description="Polar residues" evidence="1">
    <location>
        <begin position="76"/>
        <end position="93"/>
    </location>
</feature>
<reference evidence="3 4" key="1">
    <citation type="submission" date="2017-09" db="EMBL/GenBank/DDBJ databases">
        <authorList>
            <consortium name="International Durum Wheat Genome Sequencing Consortium (IDWGSC)"/>
            <person name="Milanesi L."/>
        </authorList>
    </citation>
    <scope>NUCLEOTIDE SEQUENCE [LARGE SCALE GENOMIC DNA]</scope>
    <source>
        <strain evidence="4">cv. Svevo</strain>
    </source>
</reference>
<dbReference type="OMA" id="PDQDHFV"/>
<evidence type="ECO:0000259" key="2">
    <source>
        <dbReference type="PROSITE" id="PS50090"/>
    </source>
</evidence>
<feature type="compositionally biased region" description="Basic and acidic residues" evidence="1">
    <location>
        <begin position="498"/>
        <end position="508"/>
    </location>
</feature>